<sequence length="492" mass="55241">MPKIRKTGTKEVGFVTQSQDYLLFLEGLPTAKLNDIIVDSKGHRALITALEEEKIEAWMLDNFHPKPGETFTISPQGLRLSLQYNLFGRVINPLGVPLDGKAGLPPDGQEIDLDMIAPGIDTRELITEQFYTGLIAVDTLLPIGKGQRELIYGEPRSGKTPFLLDIIIHQKEQKRICIYNAIGRSEVDVKQFSENLTKYGGNSYTIIVAATSSDSAPLIAIAPAVACSIADHYRNLGKDVLLIFDDLASHSKYMREIALLAGRIPGRESYPADIFYQHSHLVERAGNFNEKLGKGSITLLPVIETDIENFTSLIPTNVMSMTDGHLLFSALLRAQGQYPAIEVDRSVTRVGRQTQKFIHKVLSDRIRSLLADFHELQRFSRFGTELTGQTQLIIKRGKITDELIRQEALTYIPPQAQIMLLSLVFSGFFDEKDITWVKKFKETVIKELDAQSFKEIKDAIEKDTLEDLIEKLKSKHKILEDKCQPLETSKTS</sequence>
<dbReference type="GO" id="GO:0045259">
    <property type="term" value="C:proton-transporting ATP synthase complex"/>
    <property type="evidence" value="ECO:0007669"/>
    <property type="project" value="UniProtKB-KW"/>
</dbReference>
<gene>
    <name evidence="12" type="ORF">A2W14_05305</name>
</gene>
<evidence type="ECO:0000256" key="2">
    <source>
        <dbReference type="ARBA" id="ARBA00022448"/>
    </source>
</evidence>
<dbReference type="Proteomes" id="UP000176665">
    <property type="component" value="Unassembled WGS sequence"/>
</dbReference>
<keyword evidence="3" id="KW-0547">Nucleotide-binding</keyword>
<dbReference type="InterPro" id="IPR000194">
    <property type="entry name" value="ATPase_F1/V1/A1_a/bsu_nucl-bd"/>
</dbReference>
<evidence type="ECO:0008006" key="14">
    <source>
        <dbReference type="Google" id="ProtNLM"/>
    </source>
</evidence>
<keyword evidence="8" id="KW-0139">CF(1)</keyword>
<keyword evidence="2" id="KW-0813">Transport</keyword>
<dbReference type="EMBL" id="MFJA01000025">
    <property type="protein sequence ID" value="OGG03427.1"/>
    <property type="molecule type" value="Genomic_DNA"/>
</dbReference>
<feature type="domain" description="ATP synthase alpha subunit C-terminal" evidence="11">
    <location>
        <begin position="358"/>
        <end position="471"/>
    </location>
</feature>
<protein>
    <recommendedName>
        <fullName evidence="14">ATPase F1/V1/A1 complex alpha/beta subunit nucleotide-binding domain-containing protein</fullName>
    </recommendedName>
</protein>
<dbReference type="Pfam" id="PF00006">
    <property type="entry name" value="ATP-synt_ab"/>
    <property type="match status" value="1"/>
</dbReference>
<dbReference type="Pfam" id="PF00306">
    <property type="entry name" value="ATP-synt_ab_C"/>
    <property type="match status" value="1"/>
</dbReference>
<dbReference type="SUPFAM" id="SSF47917">
    <property type="entry name" value="C-terminal domain of alpha and beta subunits of F1 ATP synthase"/>
    <property type="match status" value="1"/>
</dbReference>
<keyword evidence="7" id="KW-0472">Membrane</keyword>
<name>A0A1F5YTX6_9BACT</name>
<dbReference type="Gene3D" id="1.20.150.20">
    <property type="entry name" value="ATP synthase alpha/beta chain, C-terminal domain"/>
    <property type="match status" value="1"/>
</dbReference>
<dbReference type="STRING" id="1798371.A2W14_05305"/>
<dbReference type="GO" id="GO:0046933">
    <property type="term" value="F:proton-transporting ATP synthase activity, rotational mechanism"/>
    <property type="evidence" value="ECO:0007669"/>
    <property type="project" value="InterPro"/>
</dbReference>
<keyword evidence="4" id="KW-0375">Hydrogen ion transport</keyword>
<dbReference type="InterPro" id="IPR038376">
    <property type="entry name" value="ATP_synth_asu_C_sf"/>
</dbReference>
<dbReference type="GO" id="GO:0005524">
    <property type="term" value="F:ATP binding"/>
    <property type="evidence" value="ECO:0007669"/>
    <property type="project" value="UniProtKB-KW"/>
</dbReference>
<evidence type="ECO:0000259" key="10">
    <source>
        <dbReference type="Pfam" id="PF00006"/>
    </source>
</evidence>
<keyword evidence="9" id="KW-0066">ATP synthesis</keyword>
<reference evidence="12 13" key="1">
    <citation type="journal article" date="2016" name="Nat. Commun.">
        <title>Thousands of microbial genomes shed light on interconnected biogeochemical processes in an aquifer system.</title>
        <authorList>
            <person name="Anantharaman K."/>
            <person name="Brown C.T."/>
            <person name="Hug L.A."/>
            <person name="Sharon I."/>
            <person name="Castelle C.J."/>
            <person name="Probst A.J."/>
            <person name="Thomas B.C."/>
            <person name="Singh A."/>
            <person name="Wilkins M.J."/>
            <person name="Karaoz U."/>
            <person name="Brodie E.L."/>
            <person name="Williams K.H."/>
            <person name="Hubbard S.S."/>
            <person name="Banfield J.F."/>
        </authorList>
    </citation>
    <scope>NUCLEOTIDE SEQUENCE [LARGE SCALE GENOMIC DNA]</scope>
</reference>
<keyword evidence="6" id="KW-0406">Ion transport</keyword>
<evidence type="ECO:0000259" key="11">
    <source>
        <dbReference type="Pfam" id="PF00306"/>
    </source>
</evidence>
<evidence type="ECO:0000313" key="12">
    <source>
        <dbReference type="EMBL" id="OGG03427.1"/>
    </source>
</evidence>
<dbReference type="GO" id="GO:0043531">
    <property type="term" value="F:ADP binding"/>
    <property type="evidence" value="ECO:0007669"/>
    <property type="project" value="TreeGrafter"/>
</dbReference>
<feature type="domain" description="ATPase F1/V1/A1 complex alpha/beta subunit nucleotide-binding" evidence="10">
    <location>
        <begin position="133"/>
        <end position="347"/>
    </location>
</feature>
<evidence type="ECO:0000256" key="4">
    <source>
        <dbReference type="ARBA" id="ARBA00022781"/>
    </source>
</evidence>
<evidence type="ECO:0000256" key="3">
    <source>
        <dbReference type="ARBA" id="ARBA00022741"/>
    </source>
</evidence>
<dbReference type="AlphaFoldDB" id="A0A1F5YTX6"/>
<evidence type="ECO:0000256" key="1">
    <source>
        <dbReference type="ARBA" id="ARBA00004370"/>
    </source>
</evidence>
<evidence type="ECO:0000313" key="13">
    <source>
        <dbReference type="Proteomes" id="UP000176665"/>
    </source>
</evidence>
<dbReference type="InterPro" id="IPR005294">
    <property type="entry name" value="ATP_synth_F1_asu"/>
</dbReference>
<comment type="caution">
    <text evidence="12">The sequence shown here is derived from an EMBL/GenBank/DDBJ whole genome shotgun (WGS) entry which is preliminary data.</text>
</comment>
<dbReference type="PANTHER" id="PTHR48082">
    <property type="entry name" value="ATP SYNTHASE SUBUNIT ALPHA, MITOCHONDRIAL"/>
    <property type="match status" value="1"/>
</dbReference>
<accession>A0A1F5YTX6</accession>
<dbReference type="Gene3D" id="3.40.50.300">
    <property type="entry name" value="P-loop containing nucleotide triphosphate hydrolases"/>
    <property type="match status" value="1"/>
</dbReference>
<evidence type="ECO:0000256" key="5">
    <source>
        <dbReference type="ARBA" id="ARBA00022840"/>
    </source>
</evidence>
<dbReference type="FunFam" id="3.40.50.300:FF:004039">
    <property type="entry name" value="ATP synthase subunit alpha, mitochondrial"/>
    <property type="match status" value="1"/>
</dbReference>
<proteinExistence type="predicted"/>
<evidence type="ECO:0000256" key="8">
    <source>
        <dbReference type="ARBA" id="ARBA00023196"/>
    </source>
</evidence>
<dbReference type="InterPro" id="IPR000793">
    <property type="entry name" value="ATP_synth_asu_C"/>
</dbReference>
<dbReference type="PANTHER" id="PTHR48082:SF2">
    <property type="entry name" value="ATP SYNTHASE SUBUNIT ALPHA, MITOCHONDRIAL"/>
    <property type="match status" value="1"/>
</dbReference>
<comment type="subcellular location">
    <subcellularLocation>
        <location evidence="1">Membrane</location>
    </subcellularLocation>
</comment>
<evidence type="ECO:0000256" key="9">
    <source>
        <dbReference type="ARBA" id="ARBA00023310"/>
    </source>
</evidence>
<evidence type="ECO:0000256" key="6">
    <source>
        <dbReference type="ARBA" id="ARBA00023065"/>
    </source>
</evidence>
<dbReference type="SUPFAM" id="SSF52540">
    <property type="entry name" value="P-loop containing nucleoside triphosphate hydrolases"/>
    <property type="match status" value="1"/>
</dbReference>
<dbReference type="InterPro" id="IPR027417">
    <property type="entry name" value="P-loop_NTPase"/>
</dbReference>
<evidence type="ECO:0000256" key="7">
    <source>
        <dbReference type="ARBA" id="ARBA00023136"/>
    </source>
</evidence>
<organism evidence="12 13">
    <name type="scientific">Candidatus Gottesmanbacteria bacterium RBG_16_37_8</name>
    <dbReference type="NCBI Taxonomy" id="1798371"/>
    <lineage>
        <taxon>Bacteria</taxon>
        <taxon>Candidatus Gottesmaniibacteriota</taxon>
    </lineage>
</organism>
<keyword evidence="5" id="KW-0067">ATP-binding</keyword>